<evidence type="ECO:0000313" key="1">
    <source>
        <dbReference type="EMBL" id="KRL53975.1"/>
    </source>
</evidence>
<proteinExistence type="predicted"/>
<comment type="caution">
    <text evidence="1">The sequence shown here is derived from an EMBL/GenBank/DDBJ whole genome shotgun (WGS) entry which is preliminary data.</text>
</comment>
<accession>A0A0R1RAJ6</accession>
<dbReference type="AlphaFoldDB" id="A0A0R1RAJ6"/>
<sequence length="102" mass="11753">MDLEDSIDLSILTRAIKFYPLLKPMLKDDLLLSFPHDSDGEAVSELNTRTRGWHFESSEPMWPGYFEAEDKFVSMVLLMAEPGTCRIEKTDDYTDEPIVYTS</sequence>
<organism evidence="1 2">
    <name type="scientific">Furfurilactobacillus rossiae DSM 15814</name>
    <dbReference type="NCBI Taxonomy" id="1114972"/>
    <lineage>
        <taxon>Bacteria</taxon>
        <taxon>Bacillati</taxon>
        <taxon>Bacillota</taxon>
        <taxon>Bacilli</taxon>
        <taxon>Lactobacillales</taxon>
        <taxon>Lactobacillaceae</taxon>
        <taxon>Furfurilactobacillus</taxon>
    </lineage>
</organism>
<dbReference type="RefSeq" id="WP_027827220.1">
    <property type="nucleotide sequence ID" value="NZ_AUAW01000013.1"/>
</dbReference>
<dbReference type="EMBL" id="AZFF01000012">
    <property type="protein sequence ID" value="KRL53975.1"/>
    <property type="molecule type" value="Genomic_DNA"/>
</dbReference>
<evidence type="ECO:0000313" key="2">
    <source>
        <dbReference type="Proteomes" id="UP000051999"/>
    </source>
</evidence>
<name>A0A0R1RAJ6_9LACO</name>
<keyword evidence="2" id="KW-1185">Reference proteome</keyword>
<reference evidence="1 2" key="1">
    <citation type="journal article" date="2015" name="Genome Announc.">
        <title>Expanding the biotechnology potential of lactobacilli through comparative genomics of 213 strains and associated genera.</title>
        <authorList>
            <person name="Sun Z."/>
            <person name="Harris H.M."/>
            <person name="McCann A."/>
            <person name="Guo C."/>
            <person name="Argimon S."/>
            <person name="Zhang W."/>
            <person name="Yang X."/>
            <person name="Jeffery I.B."/>
            <person name="Cooney J.C."/>
            <person name="Kagawa T.F."/>
            <person name="Liu W."/>
            <person name="Song Y."/>
            <person name="Salvetti E."/>
            <person name="Wrobel A."/>
            <person name="Rasinkangas P."/>
            <person name="Parkhill J."/>
            <person name="Rea M.C."/>
            <person name="O'Sullivan O."/>
            <person name="Ritari J."/>
            <person name="Douillard F.P."/>
            <person name="Paul Ross R."/>
            <person name="Yang R."/>
            <person name="Briner A.E."/>
            <person name="Felis G.E."/>
            <person name="de Vos W.M."/>
            <person name="Barrangou R."/>
            <person name="Klaenhammer T.R."/>
            <person name="Caufield P.W."/>
            <person name="Cui Y."/>
            <person name="Zhang H."/>
            <person name="O'Toole P.W."/>
        </authorList>
    </citation>
    <scope>NUCLEOTIDE SEQUENCE [LARGE SCALE GENOMIC DNA]</scope>
    <source>
        <strain evidence="1 2">DSM 15814</strain>
    </source>
</reference>
<dbReference type="PATRIC" id="fig|1114972.6.peg.677"/>
<gene>
    <name evidence="1" type="ORF">FD35_GL000677</name>
</gene>
<dbReference type="Proteomes" id="UP000051999">
    <property type="component" value="Unassembled WGS sequence"/>
</dbReference>
<protein>
    <submittedName>
        <fullName evidence="1">Uncharacterized protein</fullName>
    </submittedName>
</protein>